<proteinExistence type="predicted"/>
<feature type="region of interest" description="Disordered" evidence="1">
    <location>
        <begin position="23"/>
        <end position="42"/>
    </location>
</feature>
<dbReference type="STRING" id="35608.A0A2U1KBH0"/>
<comment type="caution">
    <text evidence="2">The sequence shown here is derived from an EMBL/GenBank/DDBJ whole genome shotgun (WGS) entry which is preliminary data.</text>
</comment>
<feature type="region of interest" description="Disordered" evidence="1">
    <location>
        <begin position="60"/>
        <end position="82"/>
    </location>
</feature>
<keyword evidence="3" id="KW-1185">Reference proteome</keyword>
<sequence>MFCWLQEVLDQQLVLPGDIIGSQKSNTSKLCQSNPAKPERRLRPASSVMLRNINILEFNDATEMPKQHHGKRGEKEDVGRRRTQGNILLLRLLKQNLHH</sequence>
<dbReference type="AlphaFoldDB" id="A0A2U1KBH0"/>
<organism evidence="2 3">
    <name type="scientific">Artemisia annua</name>
    <name type="common">Sweet wormwood</name>
    <dbReference type="NCBI Taxonomy" id="35608"/>
    <lineage>
        <taxon>Eukaryota</taxon>
        <taxon>Viridiplantae</taxon>
        <taxon>Streptophyta</taxon>
        <taxon>Embryophyta</taxon>
        <taxon>Tracheophyta</taxon>
        <taxon>Spermatophyta</taxon>
        <taxon>Magnoliopsida</taxon>
        <taxon>eudicotyledons</taxon>
        <taxon>Gunneridae</taxon>
        <taxon>Pentapetalae</taxon>
        <taxon>asterids</taxon>
        <taxon>campanulids</taxon>
        <taxon>Asterales</taxon>
        <taxon>Asteraceae</taxon>
        <taxon>Asteroideae</taxon>
        <taxon>Anthemideae</taxon>
        <taxon>Artemisiinae</taxon>
        <taxon>Artemisia</taxon>
    </lineage>
</organism>
<dbReference type="Proteomes" id="UP000245207">
    <property type="component" value="Unassembled WGS sequence"/>
</dbReference>
<name>A0A2U1KBH0_ARTAN</name>
<protein>
    <submittedName>
        <fullName evidence="2">Uncharacterized protein</fullName>
    </submittedName>
</protein>
<evidence type="ECO:0000313" key="3">
    <source>
        <dbReference type="Proteomes" id="UP000245207"/>
    </source>
</evidence>
<evidence type="ECO:0000256" key="1">
    <source>
        <dbReference type="SAM" id="MobiDB-lite"/>
    </source>
</evidence>
<feature type="compositionally biased region" description="Polar residues" evidence="1">
    <location>
        <begin position="23"/>
        <end position="35"/>
    </location>
</feature>
<gene>
    <name evidence="2" type="ORF">CTI12_AA622480</name>
</gene>
<accession>A0A2U1KBH0</accession>
<dbReference type="EMBL" id="PKPP01023861">
    <property type="protein sequence ID" value="PWA34091.1"/>
    <property type="molecule type" value="Genomic_DNA"/>
</dbReference>
<evidence type="ECO:0000313" key="2">
    <source>
        <dbReference type="EMBL" id="PWA34091.1"/>
    </source>
</evidence>
<dbReference type="OrthoDB" id="123929at2759"/>
<reference evidence="2 3" key="1">
    <citation type="journal article" date="2018" name="Mol. Plant">
        <title>The genome of Artemisia annua provides insight into the evolution of Asteraceae family and artemisinin biosynthesis.</title>
        <authorList>
            <person name="Shen Q."/>
            <person name="Zhang L."/>
            <person name="Liao Z."/>
            <person name="Wang S."/>
            <person name="Yan T."/>
            <person name="Shi P."/>
            <person name="Liu M."/>
            <person name="Fu X."/>
            <person name="Pan Q."/>
            <person name="Wang Y."/>
            <person name="Lv Z."/>
            <person name="Lu X."/>
            <person name="Zhang F."/>
            <person name="Jiang W."/>
            <person name="Ma Y."/>
            <person name="Chen M."/>
            <person name="Hao X."/>
            <person name="Li L."/>
            <person name="Tang Y."/>
            <person name="Lv G."/>
            <person name="Zhou Y."/>
            <person name="Sun X."/>
            <person name="Brodelius P.E."/>
            <person name="Rose J.K.C."/>
            <person name="Tang K."/>
        </authorList>
    </citation>
    <scope>NUCLEOTIDE SEQUENCE [LARGE SCALE GENOMIC DNA]</scope>
    <source>
        <strain evidence="3">cv. Huhao1</strain>
        <tissue evidence="2">Leaf</tissue>
    </source>
</reference>